<dbReference type="RefSeq" id="WP_367957153.1">
    <property type="nucleotide sequence ID" value="NZ_JBDPGJ010000008.1"/>
</dbReference>
<dbReference type="EMBL" id="JBDPGJ010000008">
    <property type="protein sequence ID" value="MEX0409301.1"/>
    <property type="molecule type" value="Genomic_DNA"/>
</dbReference>
<comment type="caution">
    <text evidence="2">The sequence shown here is derived from an EMBL/GenBank/DDBJ whole genome shotgun (WGS) entry which is preliminary data.</text>
</comment>
<gene>
    <name evidence="2" type="ORF">ABGN05_27030</name>
</gene>
<feature type="compositionally biased region" description="Polar residues" evidence="1">
    <location>
        <begin position="136"/>
        <end position="152"/>
    </location>
</feature>
<accession>A0ABV3SR91</accession>
<reference evidence="2 3" key="1">
    <citation type="submission" date="2024-05" db="EMBL/GenBank/DDBJ databases">
        <authorList>
            <person name="Jiang F."/>
        </authorList>
    </citation>
    <scope>NUCLEOTIDE SEQUENCE [LARGE SCALE GENOMIC DNA]</scope>
    <source>
        <strain evidence="2 3">LZ166</strain>
    </source>
</reference>
<sequence>MTAFRVRLLVWRDRANDGERVLPRCLVLKGRGDDLKPIADRIHFRRQAMTTNTTGTVTRGLLTAAVFGLAWLPAQKAEAINTTVGDALGARAMSNCMLDDGKMRTNGDQVVCCTPRFCVACKDDEDCRVWSNDKLNNRVSRPTRSGGTTNASEPDVAPSRKNRNQGAAPKAGAIE</sequence>
<feature type="region of interest" description="Disordered" evidence="1">
    <location>
        <begin position="136"/>
        <end position="175"/>
    </location>
</feature>
<keyword evidence="3" id="KW-1185">Reference proteome</keyword>
<name>A0ABV3SR91_9HYPH</name>
<evidence type="ECO:0000313" key="2">
    <source>
        <dbReference type="EMBL" id="MEX0409301.1"/>
    </source>
</evidence>
<proteinExistence type="predicted"/>
<organism evidence="2 3">
    <name type="scientific">Aquibium pacificus</name>
    <dbReference type="NCBI Taxonomy" id="3153579"/>
    <lineage>
        <taxon>Bacteria</taxon>
        <taxon>Pseudomonadati</taxon>
        <taxon>Pseudomonadota</taxon>
        <taxon>Alphaproteobacteria</taxon>
        <taxon>Hyphomicrobiales</taxon>
        <taxon>Phyllobacteriaceae</taxon>
        <taxon>Aquibium</taxon>
    </lineage>
</organism>
<evidence type="ECO:0000313" key="3">
    <source>
        <dbReference type="Proteomes" id="UP001556692"/>
    </source>
</evidence>
<dbReference type="Proteomes" id="UP001556692">
    <property type="component" value="Unassembled WGS sequence"/>
</dbReference>
<protein>
    <submittedName>
        <fullName evidence="2">Uncharacterized protein</fullName>
    </submittedName>
</protein>
<evidence type="ECO:0000256" key="1">
    <source>
        <dbReference type="SAM" id="MobiDB-lite"/>
    </source>
</evidence>